<gene>
    <name evidence="1" type="ORF">EWV88_05325</name>
</gene>
<dbReference type="AlphaFoldDB" id="A0A552M3W6"/>
<organism evidence="1 2">
    <name type="scientific">Microcystis wesenbergii Mw_MB_S_20031200_S109D</name>
    <dbReference type="NCBI Taxonomy" id="2486241"/>
    <lineage>
        <taxon>Bacteria</taxon>
        <taxon>Bacillati</taxon>
        <taxon>Cyanobacteriota</taxon>
        <taxon>Cyanophyceae</taxon>
        <taxon>Oscillatoriophycideae</taxon>
        <taxon>Chroococcales</taxon>
        <taxon>Microcystaceae</taxon>
        <taxon>Microcystis</taxon>
    </lineage>
</organism>
<evidence type="ECO:0000313" key="2">
    <source>
        <dbReference type="Proteomes" id="UP000318616"/>
    </source>
</evidence>
<sequence length="80" mass="9403">MSGREIFRLHTFILFLPNPVLESIFFSLIFPQKPYIYGRTDSHYIKSLKQVSPFVKGFEKKNRADFIITVTTIQIVRIIP</sequence>
<comment type="caution">
    <text evidence="1">The sequence shown here is derived from an EMBL/GenBank/DDBJ whole genome shotgun (WGS) entry which is preliminary data.</text>
</comment>
<proteinExistence type="predicted"/>
<name>A0A552M3W6_9CHRO</name>
<protein>
    <submittedName>
        <fullName evidence="1">Uncharacterized protein</fullName>
    </submittedName>
</protein>
<evidence type="ECO:0000313" key="1">
    <source>
        <dbReference type="EMBL" id="TRV27164.1"/>
    </source>
</evidence>
<accession>A0A552M3W6</accession>
<dbReference type="Proteomes" id="UP000318616">
    <property type="component" value="Unassembled WGS sequence"/>
</dbReference>
<dbReference type="EMBL" id="SFAP01000068">
    <property type="protein sequence ID" value="TRV27164.1"/>
    <property type="molecule type" value="Genomic_DNA"/>
</dbReference>
<reference evidence="1 2" key="1">
    <citation type="submission" date="2019-01" db="EMBL/GenBank/DDBJ databases">
        <title>Coherence of Microcystis species and biogeography revealed through population genomics.</title>
        <authorList>
            <person name="Perez-Carrascal O.M."/>
            <person name="Terrat Y."/>
            <person name="Giani A."/>
            <person name="Fortin N."/>
            <person name="Tromas N."/>
            <person name="Shapiro B.J."/>
        </authorList>
    </citation>
    <scope>NUCLEOTIDE SEQUENCE [LARGE SCALE GENOMIC DNA]</scope>
    <source>
        <strain evidence="1">Mw_MB_S_20031200_S109D</strain>
    </source>
</reference>